<accession>A0A8S3SRI2</accession>
<reference evidence="2" key="1">
    <citation type="submission" date="2021-03" db="EMBL/GenBank/DDBJ databases">
        <authorList>
            <person name="Bekaert M."/>
        </authorList>
    </citation>
    <scope>NUCLEOTIDE SEQUENCE</scope>
</reference>
<protein>
    <submittedName>
        <fullName evidence="2">Uncharacterized protein</fullName>
    </submittedName>
</protein>
<comment type="caution">
    <text evidence="2">The sequence shown here is derived from an EMBL/GenBank/DDBJ whole genome shotgun (WGS) entry which is preliminary data.</text>
</comment>
<dbReference type="Proteomes" id="UP000683360">
    <property type="component" value="Unassembled WGS sequence"/>
</dbReference>
<evidence type="ECO:0000256" key="1">
    <source>
        <dbReference type="SAM" id="MobiDB-lite"/>
    </source>
</evidence>
<dbReference type="AlphaFoldDB" id="A0A8S3SRI2"/>
<proteinExistence type="predicted"/>
<name>A0A8S3SRI2_MYTED</name>
<keyword evidence="3" id="KW-1185">Reference proteome</keyword>
<feature type="compositionally biased region" description="Low complexity" evidence="1">
    <location>
        <begin position="25"/>
        <end position="35"/>
    </location>
</feature>
<feature type="compositionally biased region" description="Basic and acidic residues" evidence="1">
    <location>
        <begin position="1"/>
        <end position="24"/>
    </location>
</feature>
<feature type="compositionally biased region" description="Basic and acidic residues" evidence="1">
    <location>
        <begin position="36"/>
        <end position="48"/>
    </location>
</feature>
<dbReference type="EMBL" id="CAJPWZ010001670">
    <property type="protein sequence ID" value="CAG2220761.1"/>
    <property type="molecule type" value="Genomic_DNA"/>
</dbReference>
<gene>
    <name evidence="2" type="ORF">MEDL_34210</name>
</gene>
<sequence length="176" mass="20425">MEAKEKKDRREKEDREQTPKKIKTEIIIINNPPIIDIERDTEEKRKDYSSYSGNKSSHQMEHGVDESASKKELGKEVEHPAPTEQIRKIPESSSYIESQETMTDIKDFKYRQENENSNKQTLGTETDDFCSAFKPEDVLQKHVLVNYDGKLYPGLVVDIDDNEVYVRCMHPVGKAF</sequence>
<evidence type="ECO:0000313" key="2">
    <source>
        <dbReference type="EMBL" id="CAG2220761.1"/>
    </source>
</evidence>
<feature type="compositionally biased region" description="Basic and acidic residues" evidence="1">
    <location>
        <begin position="58"/>
        <end position="90"/>
    </location>
</feature>
<feature type="compositionally biased region" description="Polar residues" evidence="1">
    <location>
        <begin position="91"/>
        <end position="100"/>
    </location>
</feature>
<feature type="region of interest" description="Disordered" evidence="1">
    <location>
        <begin position="1"/>
        <end position="100"/>
    </location>
</feature>
<evidence type="ECO:0000313" key="3">
    <source>
        <dbReference type="Proteomes" id="UP000683360"/>
    </source>
</evidence>
<dbReference type="OrthoDB" id="8945351at2759"/>
<organism evidence="2 3">
    <name type="scientific">Mytilus edulis</name>
    <name type="common">Blue mussel</name>
    <dbReference type="NCBI Taxonomy" id="6550"/>
    <lineage>
        <taxon>Eukaryota</taxon>
        <taxon>Metazoa</taxon>
        <taxon>Spiralia</taxon>
        <taxon>Lophotrochozoa</taxon>
        <taxon>Mollusca</taxon>
        <taxon>Bivalvia</taxon>
        <taxon>Autobranchia</taxon>
        <taxon>Pteriomorphia</taxon>
        <taxon>Mytilida</taxon>
        <taxon>Mytiloidea</taxon>
        <taxon>Mytilidae</taxon>
        <taxon>Mytilinae</taxon>
        <taxon>Mytilus</taxon>
    </lineage>
</organism>